<dbReference type="Gene3D" id="3.40.630.150">
    <property type="entry name" value="Malonyl-CoA decarboxylase, catalytic domain"/>
    <property type="match status" value="1"/>
</dbReference>
<dbReference type="GO" id="GO:0005759">
    <property type="term" value="C:mitochondrial matrix"/>
    <property type="evidence" value="ECO:0007669"/>
    <property type="project" value="TreeGrafter"/>
</dbReference>
<dbReference type="OrthoDB" id="426718at2759"/>
<dbReference type="GO" id="GO:0006085">
    <property type="term" value="P:acetyl-CoA biosynthetic process"/>
    <property type="evidence" value="ECO:0007669"/>
    <property type="project" value="TreeGrafter"/>
</dbReference>
<reference evidence="4" key="1">
    <citation type="submission" date="2023-04" db="EMBL/GenBank/DDBJ databases">
        <title>Phytophthora fragariaefolia NBRC 109709.</title>
        <authorList>
            <person name="Ichikawa N."/>
            <person name="Sato H."/>
            <person name="Tonouchi N."/>
        </authorList>
    </citation>
    <scope>NUCLEOTIDE SEQUENCE</scope>
    <source>
        <strain evidence="4">NBRC 109709</strain>
    </source>
</reference>
<evidence type="ECO:0000313" key="5">
    <source>
        <dbReference type="Proteomes" id="UP001165121"/>
    </source>
</evidence>
<dbReference type="GO" id="GO:0050080">
    <property type="term" value="F:malonyl-CoA decarboxylase activity"/>
    <property type="evidence" value="ECO:0007669"/>
    <property type="project" value="InterPro"/>
</dbReference>
<evidence type="ECO:0000313" key="4">
    <source>
        <dbReference type="EMBL" id="GMF17742.1"/>
    </source>
</evidence>
<dbReference type="GO" id="GO:0005509">
    <property type="term" value="F:calcium ion binding"/>
    <property type="evidence" value="ECO:0007669"/>
    <property type="project" value="InterPro"/>
</dbReference>
<dbReference type="InterPro" id="IPR011992">
    <property type="entry name" value="EF-hand-dom_pair"/>
</dbReference>
<dbReference type="PROSITE" id="PS50222">
    <property type="entry name" value="EF_HAND_2"/>
    <property type="match status" value="1"/>
</dbReference>
<proteinExistence type="predicted"/>
<sequence>MSKDPAELVVESLADEENPNESRMAVTSTPLETPARWSRPRPTLAVSETSSARRERGLDQQRRLRAAGGGPEPLHDVPRHEYRREEAVSAHLGAGPAHRPGSGELGAGRVMVLLAHWCFLAGYLLLLQALQSTAQFEQNLANVSDARGGGVNWEHENVERPLPQFMSWLETQRYKTDESLVSPLELDVLIDILEERGITPQRNLTAVAIVLDALSIGDWSTDPDLVVALKPIMLKLGARYIYHEKKRGKALDPVTNFHVRNGAIFERINWLADLSKKTKAKKLTIFDGILVDAFVACGGKPDKSGFVRKETLVKIIKGDFGLTINIEEMINKLDVDGSGEIEFDEFKAILT</sequence>
<evidence type="ECO:0000259" key="3">
    <source>
        <dbReference type="PROSITE" id="PS50222"/>
    </source>
</evidence>
<accession>A0A9W6TQ41</accession>
<keyword evidence="1" id="KW-0106">Calcium</keyword>
<dbReference type="InterPro" id="IPR038917">
    <property type="entry name" value="Malonyl_CoA_deC"/>
</dbReference>
<comment type="caution">
    <text evidence="4">The sequence shown here is derived from an EMBL/GenBank/DDBJ whole genome shotgun (WGS) entry which is preliminary data.</text>
</comment>
<dbReference type="PANTHER" id="PTHR28641">
    <property type="match status" value="1"/>
</dbReference>
<dbReference type="Pfam" id="PF05292">
    <property type="entry name" value="MCD"/>
    <property type="match status" value="1"/>
</dbReference>
<dbReference type="Gene3D" id="1.10.238.10">
    <property type="entry name" value="EF-hand"/>
    <property type="match status" value="1"/>
</dbReference>
<dbReference type="SUPFAM" id="SSF47473">
    <property type="entry name" value="EF-hand"/>
    <property type="match status" value="1"/>
</dbReference>
<dbReference type="InterPro" id="IPR002048">
    <property type="entry name" value="EF_hand_dom"/>
</dbReference>
<dbReference type="Pfam" id="PF00036">
    <property type="entry name" value="EF-hand_1"/>
    <property type="match status" value="1"/>
</dbReference>
<feature type="domain" description="EF-hand" evidence="3">
    <location>
        <begin position="326"/>
        <end position="351"/>
    </location>
</feature>
<name>A0A9W6TQ41_9STRA</name>
<evidence type="ECO:0000256" key="1">
    <source>
        <dbReference type="ARBA" id="ARBA00022837"/>
    </source>
</evidence>
<dbReference type="PANTHER" id="PTHR28641:SF1">
    <property type="entry name" value="MALONYL-COA DECARBOXYLASE, MITOCHONDRIAL"/>
    <property type="match status" value="1"/>
</dbReference>
<dbReference type="AlphaFoldDB" id="A0A9W6TQ41"/>
<organism evidence="4 5">
    <name type="scientific">Phytophthora fragariaefolia</name>
    <dbReference type="NCBI Taxonomy" id="1490495"/>
    <lineage>
        <taxon>Eukaryota</taxon>
        <taxon>Sar</taxon>
        <taxon>Stramenopiles</taxon>
        <taxon>Oomycota</taxon>
        <taxon>Peronosporomycetes</taxon>
        <taxon>Peronosporales</taxon>
        <taxon>Peronosporaceae</taxon>
        <taxon>Phytophthora</taxon>
    </lineage>
</organism>
<dbReference type="GO" id="GO:0006633">
    <property type="term" value="P:fatty acid biosynthetic process"/>
    <property type="evidence" value="ECO:0007669"/>
    <property type="project" value="InterPro"/>
</dbReference>
<gene>
    <name evidence="4" type="ORF">Pfra01_000131900</name>
</gene>
<evidence type="ECO:0000256" key="2">
    <source>
        <dbReference type="SAM" id="MobiDB-lite"/>
    </source>
</evidence>
<protein>
    <submittedName>
        <fullName evidence="4">Unnamed protein product</fullName>
    </submittedName>
</protein>
<dbReference type="InterPro" id="IPR007956">
    <property type="entry name" value="Malonyl_CoA_deC_C"/>
</dbReference>
<dbReference type="Proteomes" id="UP001165121">
    <property type="component" value="Unassembled WGS sequence"/>
</dbReference>
<dbReference type="InterPro" id="IPR018247">
    <property type="entry name" value="EF_Hand_1_Ca_BS"/>
</dbReference>
<dbReference type="CDD" id="cd00051">
    <property type="entry name" value="EFh"/>
    <property type="match status" value="1"/>
</dbReference>
<dbReference type="EMBL" id="BSXT01000109">
    <property type="protein sequence ID" value="GMF17742.1"/>
    <property type="molecule type" value="Genomic_DNA"/>
</dbReference>
<dbReference type="GO" id="GO:2001294">
    <property type="term" value="P:malonyl-CoA catabolic process"/>
    <property type="evidence" value="ECO:0007669"/>
    <property type="project" value="TreeGrafter"/>
</dbReference>
<dbReference type="InterPro" id="IPR042303">
    <property type="entry name" value="Malonyl_CoA_deC_C_sf"/>
</dbReference>
<feature type="region of interest" description="Disordered" evidence="2">
    <location>
        <begin position="1"/>
        <end position="77"/>
    </location>
</feature>
<keyword evidence="5" id="KW-1185">Reference proteome</keyword>
<dbReference type="PROSITE" id="PS00018">
    <property type="entry name" value="EF_HAND_1"/>
    <property type="match status" value="1"/>
</dbReference>
<dbReference type="GO" id="GO:0005782">
    <property type="term" value="C:peroxisomal matrix"/>
    <property type="evidence" value="ECO:0007669"/>
    <property type="project" value="TreeGrafter"/>
</dbReference>
<feature type="compositionally biased region" description="Basic and acidic residues" evidence="2">
    <location>
        <begin position="51"/>
        <end position="62"/>
    </location>
</feature>